<dbReference type="GO" id="GO:0008270">
    <property type="term" value="F:zinc ion binding"/>
    <property type="evidence" value="ECO:0007669"/>
    <property type="project" value="UniProtKB-UniRule"/>
</dbReference>
<dbReference type="PANTHER" id="PTHR11533:SF174">
    <property type="entry name" value="PUROMYCIN-SENSITIVE AMINOPEPTIDASE-RELATED"/>
    <property type="match status" value="1"/>
</dbReference>
<evidence type="ECO:0000256" key="5">
    <source>
        <dbReference type="ARBA" id="ARBA00022723"/>
    </source>
</evidence>
<dbReference type="AlphaFoldDB" id="A0A7M7JST5"/>
<dbReference type="FunFam" id="1.10.390.10:FF:000001">
    <property type="entry name" value="Aminopeptidase"/>
    <property type="match status" value="1"/>
</dbReference>
<dbReference type="InterPro" id="IPR034016">
    <property type="entry name" value="M1_APN-typ"/>
</dbReference>
<dbReference type="Gene3D" id="1.10.390.10">
    <property type="entry name" value="Neutral Protease Domain 2"/>
    <property type="match status" value="1"/>
</dbReference>
<reference evidence="17" key="1">
    <citation type="submission" date="2021-01" db="UniProtKB">
        <authorList>
            <consortium name="EnsemblMetazoa"/>
        </authorList>
    </citation>
    <scope>IDENTIFICATION</scope>
</reference>
<evidence type="ECO:0000256" key="6">
    <source>
        <dbReference type="ARBA" id="ARBA00022801"/>
    </source>
</evidence>
<feature type="binding site" evidence="11">
    <location>
        <position position="312"/>
    </location>
    <ligand>
        <name>Zn(2+)</name>
        <dbReference type="ChEBI" id="CHEBI:29105"/>
        <note>catalytic</note>
    </ligand>
</feature>
<dbReference type="PANTHER" id="PTHR11533">
    <property type="entry name" value="PROTEASE M1 ZINC METALLOPROTEASE"/>
    <property type="match status" value="1"/>
</dbReference>
<comment type="similarity">
    <text evidence="2 13">Belongs to the peptidase M1 family.</text>
</comment>
<evidence type="ECO:0000256" key="12">
    <source>
        <dbReference type="PIRSR" id="PIRSR634016-4"/>
    </source>
</evidence>
<dbReference type="GO" id="GO:0070006">
    <property type="term" value="F:metalloaminopeptidase activity"/>
    <property type="evidence" value="ECO:0007669"/>
    <property type="project" value="TreeGrafter"/>
</dbReference>
<feature type="domain" description="Peptidase M1 membrane alanine aminopeptidase" evidence="14">
    <location>
        <begin position="236"/>
        <end position="453"/>
    </location>
</feature>
<evidence type="ECO:0000256" key="2">
    <source>
        <dbReference type="ARBA" id="ARBA00010136"/>
    </source>
</evidence>
<dbReference type="GO" id="GO:0005886">
    <property type="term" value="C:plasma membrane"/>
    <property type="evidence" value="ECO:0007669"/>
    <property type="project" value="UniProtKB-SubCell"/>
</dbReference>
<evidence type="ECO:0000256" key="9">
    <source>
        <dbReference type="PIRSR" id="PIRSR634016-1"/>
    </source>
</evidence>
<dbReference type="GO" id="GO:0043171">
    <property type="term" value="P:peptide catabolic process"/>
    <property type="evidence" value="ECO:0007669"/>
    <property type="project" value="TreeGrafter"/>
</dbReference>
<feature type="domain" description="ERAP1-like C-terminal" evidence="15">
    <location>
        <begin position="532"/>
        <end position="830"/>
    </location>
</feature>
<evidence type="ECO:0000313" key="17">
    <source>
        <dbReference type="EnsemblMetazoa" id="XP_022655167"/>
    </source>
</evidence>
<keyword evidence="7 11" id="KW-0862">Zinc</keyword>
<dbReference type="OMA" id="RWTTITL"/>
<feature type="binding site" evidence="10">
    <location>
        <begin position="272"/>
        <end position="276"/>
    </location>
    <ligand>
        <name>substrate</name>
    </ligand>
</feature>
<dbReference type="InterPro" id="IPR027268">
    <property type="entry name" value="Peptidase_M4/M1_CTD_sf"/>
</dbReference>
<keyword evidence="4 13" id="KW-0645">Protease</keyword>
<dbReference type="InterPro" id="IPR045357">
    <property type="entry name" value="Aminopeptidase_N-like_N"/>
</dbReference>
<feature type="site" description="Transition state stabilizer" evidence="12">
    <location>
        <position position="394"/>
    </location>
</feature>
<dbReference type="InterPro" id="IPR001930">
    <property type="entry name" value="Peptidase_M1"/>
</dbReference>
<evidence type="ECO:0000256" key="13">
    <source>
        <dbReference type="RuleBase" id="RU364040"/>
    </source>
</evidence>
<dbReference type="InterPro" id="IPR050344">
    <property type="entry name" value="Peptidase_M1_aminopeptidases"/>
</dbReference>
<dbReference type="OrthoDB" id="275509at2759"/>
<dbReference type="Gene3D" id="2.60.40.1910">
    <property type="match status" value="1"/>
</dbReference>
<dbReference type="InterPro" id="IPR014782">
    <property type="entry name" value="Peptidase_M1_dom"/>
</dbReference>
<keyword evidence="6 13" id="KW-0378">Hydrolase</keyword>
<dbReference type="PRINTS" id="PR00756">
    <property type="entry name" value="ALADIPTASE"/>
</dbReference>
<dbReference type="GO" id="GO:0005615">
    <property type="term" value="C:extracellular space"/>
    <property type="evidence" value="ECO:0007669"/>
    <property type="project" value="TreeGrafter"/>
</dbReference>
<evidence type="ECO:0000256" key="7">
    <source>
        <dbReference type="ARBA" id="ARBA00022833"/>
    </source>
</evidence>
<dbReference type="RefSeq" id="XP_022655167.1">
    <property type="nucleotide sequence ID" value="XM_022799432.1"/>
</dbReference>
<feature type="binding site" evidence="11">
    <location>
        <position position="331"/>
    </location>
    <ligand>
        <name>Zn(2+)</name>
        <dbReference type="ChEBI" id="CHEBI:29105"/>
        <note>catalytic</note>
    </ligand>
</feature>
<evidence type="ECO:0000259" key="15">
    <source>
        <dbReference type="Pfam" id="PF11838"/>
    </source>
</evidence>
<dbReference type="InterPro" id="IPR042097">
    <property type="entry name" value="Aminopeptidase_N-like_N_sf"/>
</dbReference>
<keyword evidence="18" id="KW-1185">Reference proteome</keyword>
<feature type="binding site" evidence="10">
    <location>
        <position position="803"/>
    </location>
    <ligand>
        <name>substrate</name>
    </ligand>
</feature>
<dbReference type="KEGG" id="vde:111247900"/>
<feature type="binding site" evidence="11">
    <location>
        <position position="308"/>
    </location>
    <ligand>
        <name>Zn(2+)</name>
        <dbReference type="ChEBI" id="CHEBI:29105"/>
        <note>catalytic</note>
    </ligand>
</feature>
<dbReference type="SUPFAM" id="SSF63737">
    <property type="entry name" value="Leukotriene A4 hydrolase N-terminal domain"/>
    <property type="match status" value="1"/>
</dbReference>
<dbReference type="Gene3D" id="1.25.50.20">
    <property type="match status" value="1"/>
</dbReference>
<organism evidence="17 18">
    <name type="scientific">Varroa destructor</name>
    <name type="common">Honeybee mite</name>
    <dbReference type="NCBI Taxonomy" id="109461"/>
    <lineage>
        <taxon>Eukaryota</taxon>
        <taxon>Metazoa</taxon>
        <taxon>Ecdysozoa</taxon>
        <taxon>Arthropoda</taxon>
        <taxon>Chelicerata</taxon>
        <taxon>Arachnida</taxon>
        <taxon>Acari</taxon>
        <taxon>Parasitiformes</taxon>
        <taxon>Mesostigmata</taxon>
        <taxon>Gamasina</taxon>
        <taxon>Dermanyssoidea</taxon>
        <taxon>Varroidae</taxon>
        <taxon>Varroa</taxon>
    </lineage>
</organism>
<dbReference type="EC" id="3.4.11.-" evidence="13"/>
<feature type="active site" description="Proton acceptor" evidence="9">
    <location>
        <position position="309"/>
    </location>
</feature>
<dbReference type="Pfam" id="PF11838">
    <property type="entry name" value="ERAP1_C"/>
    <property type="match status" value="1"/>
</dbReference>
<protein>
    <recommendedName>
        <fullName evidence="13">Aminopeptidase</fullName>
        <ecNumber evidence="13">3.4.11.-</ecNumber>
    </recommendedName>
</protein>
<dbReference type="Gene3D" id="2.60.40.1730">
    <property type="entry name" value="tricorn interacting facor f3 domain"/>
    <property type="match status" value="1"/>
</dbReference>
<comment type="subcellular location">
    <subcellularLocation>
        <location evidence="1">Cell membrane</location>
        <topology evidence="1">Lipid-anchor</topology>
        <topology evidence="1">GPI-anchor</topology>
    </subcellularLocation>
</comment>
<dbReference type="CDD" id="cd09601">
    <property type="entry name" value="M1_APN-Q_like"/>
    <property type="match status" value="1"/>
</dbReference>
<evidence type="ECO:0000256" key="1">
    <source>
        <dbReference type="ARBA" id="ARBA00004609"/>
    </source>
</evidence>
<proteinExistence type="inferred from homology"/>
<dbReference type="GO" id="GO:0005737">
    <property type="term" value="C:cytoplasm"/>
    <property type="evidence" value="ECO:0007669"/>
    <property type="project" value="TreeGrafter"/>
</dbReference>
<name>A0A7M7JST5_VARDE</name>
<keyword evidence="3 13" id="KW-0031">Aminopeptidase</keyword>
<dbReference type="GO" id="GO:0042277">
    <property type="term" value="F:peptide binding"/>
    <property type="evidence" value="ECO:0007669"/>
    <property type="project" value="TreeGrafter"/>
</dbReference>
<evidence type="ECO:0000259" key="16">
    <source>
        <dbReference type="Pfam" id="PF17900"/>
    </source>
</evidence>
<dbReference type="Pfam" id="PF17900">
    <property type="entry name" value="Peptidase_M1_N"/>
    <property type="match status" value="1"/>
</dbReference>
<dbReference type="InterPro" id="IPR024571">
    <property type="entry name" value="ERAP1-like_C_dom"/>
</dbReference>
<evidence type="ECO:0000256" key="4">
    <source>
        <dbReference type="ARBA" id="ARBA00022670"/>
    </source>
</evidence>
<dbReference type="InParanoid" id="A0A7M7JST5"/>
<keyword evidence="5 11" id="KW-0479">Metal-binding</keyword>
<comment type="cofactor">
    <cofactor evidence="11 13">
        <name>Zn(2+)</name>
        <dbReference type="ChEBI" id="CHEBI:29105"/>
    </cofactor>
    <text evidence="11 13">Binds 1 zinc ion per subunit.</text>
</comment>
<dbReference type="Proteomes" id="UP000594260">
    <property type="component" value="Unplaced"/>
</dbReference>
<sequence length="883" mass="100810">MADRYSISTLRLPRNVVPNHYSLKIKIDLVKCNFNGSAEVDVTVNESTSSVLLNSLGLAVSEGEFQCGSNTICVKETQELKADERIEFIFGRPIHKGTGILRYSFSAGLSEDQRGLYRCEAWDEKNRRMNFAATSFESADARRAFPCWDEPALKATFQVTMITQRPYLVLSNMPIIEQKKYSEEGWLMTLFECTPKMSTYLLSFVVGRFNYIEAFSARRVRIRVYAMVDKENQGEYALQTAVKSLDFFENYFDIPYPLAKVDLVALPETSAGSMENWGLITFRETSILFDQIDSSTMRMQGIALVISHEMAHQWIGNLVTMEWWTYLWLNEGFAQFMESLCVSKFAPEFDVLTQFTANTVSKALEDDALDNSHPIEVEVECPAEVDEIFDAISYKKGASVIWMLYNYIGDEKFRTGLSTYLLQHAYGNTSSEDLWLTLSEVSGLRVGDMMNSWVKQKGFPLLFVKCRKLGANCVLEIKQEKFHSLAEKAKYAKQALWKIPIVIGVPGMKNTVVLMEKPKEDILIKGASKAAWIHVNHGAAGVFRIHYDEPMRKALLLAIRNKSLSPMNRFILHSDLLALVEAGYASMKELLELTEVYSSETDYSVWTSVSTLMTKLEILLGHRPELVERLHGFGRKLYSEVFKGLGWDSKPDEKPARAMLRALVLGKMVKFGEEQVLNEAQRRFVAHVSGRNELIADLRMPVYRAVAQMAHNHPETWDQLMSLHRKAKVQEEANRVAIALGSVQTRPLLIKVLEFAASNAVRYHDSVLVMESVTHSAMGQELAWEHFTALFETYNRRYNSGSRFLRLIRASAKNFCTFEKAKEVKEFFQKVRANIRSAYIFLLFWIVNPSSGQDTNRRPSPPLHACGRKIRMEIRESLRYTLN</sequence>
<keyword evidence="8 13" id="KW-0482">Metalloprotease</keyword>
<dbReference type="Pfam" id="PF01433">
    <property type="entry name" value="Peptidase_M1"/>
    <property type="match status" value="1"/>
</dbReference>
<evidence type="ECO:0000256" key="10">
    <source>
        <dbReference type="PIRSR" id="PIRSR634016-2"/>
    </source>
</evidence>
<dbReference type="GO" id="GO:0006508">
    <property type="term" value="P:proteolysis"/>
    <property type="evidence" value="ECO:0007669"/>
    <property type="project" value="UniProtKB-KW"/>
</dbReference>
<evidence type="ECO:0000256" key="11">
    <source>
        <dbReference type="PIRSR" id="PIRSR634016-3"/>
    </source>
</evidence>
<evidence type="ECO:0000256" key="3">
    <source>
        <dbReference type="ARBA" id="ARBA00022438"/>
    </source>
</evidence>
<dbReference type="EnsemblMetazoa" id="XM_022799432">
    <property type="protein sequence ID" value="XP_022655167"/>
    <property type="gene ID" value="LOC111247900"/>
</dbReference>
<feature type="domain" description="Aminopeptidase N-like N-terminal" evidence="16">
    <location>
        <begin position="17"/>
        <end position="201"/>
    </location>
</feature>
<evidence type="ECO:0000259" key="14">
    <source>
        <dbReference type="Pfam" id="PF01433"/>
    </source>
</evidence>
<accession>A0A7M7JST5</accession>
<evidence type="ECO:0000256" key="8">
    <source>
        <dbReference type="ARBA" id="ARBA00023049"/>
    </source>
</evidence>
<feature type="binding site" evidence="10">
    <location>
        <position position="137"/>
    </location>
    <ligand>
        <name>substrate</name>
    </ligand>
</feature>
<evidence type="ECO:0000313" key="18">
    <source>
        <dbReference type="Proteomes" id="UP000594260"/>
    </source>
</evidence>
<dbReference type="SUPFAM" id="SSF55486">
    <property type="entry name" value="Metalloproteases ('zincins'), catalytic domain"/>
    <property type="match status" value="1"/>
</dbReference>
<dbReference type="GeneID" id="111247900"/>